<dbReference type="EMBL" id="AFWH01000038">
    <property type="protein sequence ID" value="EGU48608.1"/>
    <property type="molecule type" value="Genomic_DNA"/>
</dbReference>
<dbReference type="Proteomes" id="UP000002817">
    <property type="component" value="Unassembled WGS sequence"/>
</dbReference>
<evidence type="ECO:0000313" key="4">
    <source>
        <dbReference type="Proteomes" id="UP000002817"/>
    </source>
</evidence>
<evidence type="ECO:0000313" key="2">
    <source>
        <dbReference type="EMBL" id="EEX93369.1"/>
    </source>
</evidence>
<dbReference type="RefSeq" id="WP_004415758.1">
    <property type="nucleotide sequence ID" value="NZ_ACZV01000005.1"/>
</dbReference>
<dbReference type="InterPro" id="IPR012902">
    <property type="entry name" value="N_methyl_site"/>
</dbReference>
<dbReference type="Gene3D" id="3.30.700.10">
    <property type="entry name" value="Glycoprotein, Type 4 Pilin"/>
    <property type="match status" value="1"/>
</dbReference>
<proteinExistence type="predicted"/>
<keyword evidence="1" id="KW-0472">Membrane</keyword>
<dbReference type="OrthoDB" id="5918972at2"/>
<dbReference type="PATRIC" id="fig|675816.5.peg.2873"/>
<dbReference type="EMBL" id="ACZV01000005">
    <property type="protein sequence ID" value="EEX93369.1"/>
    <property type="molecule type" value="Genomic_DNA"/>
</dbReference>
<comment type="caution">
    <text evidence="3">The sequence shown here is derived from an EMBL/GenBank/DDBJ whole genome shotgun (WGS) entry which is preliminary data.</text>
</comment>
<keyword evidence="1" id="KW-0812">Transmembrane</keyword>
<dbReference type="Proteomes" id="UP000003515">
    <property type="component" value="Unassembled WGS sequence"/>
</dbReference>
<reference evidence="3 4" key="3">
    <citation type="journal article" date="2012" name="Int. J. Syst. Evol. Microbiol.">
        <title>Vibrio caribbeanicus sp. nov., isolated from the marine sponge Scleritoderma cyanea.</title>
        <authorList>
            <person name="Hoffmann M."/>
            <person name="Monday S.R."/>
            <person name="Allard M.W."/>
            <person name="Strain E.A."/>
            <person name="Whittaker P."/>
            <person name="Naum M."/>
            <person name="McCarthy P.J."/>
            <person name="Lopez J.V."/>
            <person name="Fischer M."/>
            <person name="Brown E.W."/>
        </authorList>
    </citation>
    <scope>NUCLEOTIDE SEQUENCE [LARGE SCALE GENOMIC DNA]</scope>
    <source>
        <strain evidence="3">CIP 102891</strain>
        <strain evidence="4">CIP 102891 / ATCC 33934</strain>
    </source>
</reference>
<accession>C9QN42</accession>
<evidence type="ECO:0000313" key="3">
    <source>
        <dbReference type="EMBL" id="EGU48608.1"/>
    </source>
</evidence>
<reference evidence="2 5" key="1">
    <citation type="submission" date="2009-10" db="EMBL/GenBank/DDBJ databases">
        <authorList>
            <consortium name="Los Alamos National Laboratory (LANL)"/>
            <consortium name="National Microbial Pathogen Data Resource (NMPDR)"/>
            <person name="Munk A.C."/>
            <person name="Chertkov O."/>
            <person name="Tapia R."/>
            <person name="Green L."/>
            <person name="Rogers Y."/>
            <person name="Detter J.C."/>
            <person name="Bruce D."/>
            <person name="Brettin T.S."/>
            <person name="Colwell R.R."/>
            <person name="Huq A."/>
            <person name="Grim C.J."/>
            <person name="Hasan N.A."/>
            <person name="Bartels D."/>
            <person name="Vonstein V."/>
        </authorList>
    </citation>
    <scope>NUCLEOTIDE SEQUENCE [LARGE SCALE GENOMIC DNA]</scope>
    <source>
        <strain evidence="2 5">CIP 102891</strain>
    </source>
</reference>
<name>C9QN42_VIBOR</name>
<feature type="transmembrane region" description="Helical" evidence="1">
    <location>
        <begin position="12"/>
        <end position="32"/>
    </location>
</feature>
<keyword evidence="1" id="KW-1133">Transmembrane helix</keyword>
<gene>
    <name evidence="2" type="ORF">VIA_004016</name>
    <name evidence="3" type="ORF">VIOR3934_01305</name>
</gene>
<evidence type="ECO:0000256" key="1">
    <source>
        <dbReference type="SAM" id="Phobius"/>
    </source>
</evidence>
<reference evidence="3" key="2">
    <citation type="submission" date="2011-08" db="EMBL/GenBank/DDBJ databases">
        <authorList>
            <person name="Hoffman M."/>
            <person name="Strain E.A."/>
            <person name="Brown E."/>
            <person name="Allard M.W."/>
        </authorList>
    </citation>
    <scope>NUCLEOTIDE SEQUENCE</scope>
    <source>
        <strain evidence="3">CIP 102891</strain>
    </source>
</reference>
<dbReference type="InterPro" id="IPR045584">
    <property type="entry name" value="Pilin-like"/>
</dbReference>
<dbReference type="eggNOG" id="COG2165">
    <property type="taxonomic scope" value="Bacteria"/>
</dbReference>
<dbReference type="PROSITE" id="PS00409">
    <property type="entry name" value="PROKAR_NTER_METHYL"/>
    <property type="match status" value="1"/>
</dbReference>
<dbReference type="Pfam" id="PF07963">
    <property type="entry name" value="N_methyl"/>
    <property type="match status" value="1"/>
</dbReference>
<organism evidence="3 4">
    <name type="scientific">Vibrio orientalis CIP 102891 = ATCC 33934</name>
    <dbReference type="NCBI Taxonomy" id="675816"/>
    <lineage>
        <taxon>Bacteria</taxon>
        <taxon>Pseudomonadati</taxon>
        <taxon>Pseudomonadota</taxon>
        <taxon>Gammaproteobacteria</taxon>
        <taxon>Vibrionales</taxon>
        <taxon>Vibrionaceae</taxon>
        <taxon>Vibrio</taxon>
        <taxon>Vibrio oreintalis group</taxon>
    </lineage>
</organism>
<protein>
    <submittedName>
        <fullName evidence="2 3">MSHA pilin protein MshC</fullName>
    </submittedName>
</protein>
<dbReference type="SUPFAM" id="SSF54523">
    <property type="entry name" value="Pili subunits"/>
    <property type="match status" value="1"/>
</dbReference>
<evidence type="ECO:0000313" key="5">
    <source>
        <dbReference type="Proteomes" id="UP000003515"/>
    </source>
</evidence>
<dbReference type="NCBIfam" id="TIGR02532">
    <property type="entry name" value="IV_pilin_GFxxxE"/>
    <property type="match status" value="1"/>
</dbReference>
<dbReference type="STRING" id="675816.VIA_004016"/>
<keyword evidence="5" id="KW-1185">Reference proteome</keyword>
<dbReference type="AlphaFoldDB" id="C9QN42"/>
<sequence>MEAKPNSSSQGFTLIELVVVILLLAIVSVVAATRFSGRQDYELYALQDQTMALVRQIQVNRMQYNGVNTNQNFILATQAISGTSTNCLGSVEACRLTLNRAEQRSDVVLSENYQFIITANNNRVSFDLLGNPTSATVEGGNIDIRISTLDGSNSSWVCINSEGFVFPQNSECI</sequence>